<proteinExistence type="predicted"/>
<protein>
    <recommendedName>
        <fullName evidence="4">Glycine zipper family protein</fullName>
    </recommendedName>
</protein>
<accession>A0ABP4J4W7</accession>
<keyword evidence="1" id="KW-0812">Transmembrane</keyword>
<keyword evidence="1" id="KW-1133">Transmembrane helix</keyword>
<comment type="caution">
    <text evidence="2">The sequence shown here is derived from an EMBL/GenBank/DDBJ whole genome shotgun (WGS) entry which is preliminary data.</text>
</comment>
<dbReference type="EMBL" id="BAAAJK010000060">
    <property type="protein sequence ID" value="GAA1403243.1"/>
    <property type="molecule type" value="Genomic_DNA"/>
</dbReference>
<evidence type="ECO:0000313" key="3">
    <source>
        <dbReference type="Proteomes" id="UP001501414"/>
    </source>
</evidence>
<dbReference type="RefSeq" id="WP_344030234.1">
    <property type="nucleotide sequence ID" value="NZ_BAAAJK010000060.1"/>
</dbReference>
<evidence type="ECO:0000256" key="1">
    <source>
        <dbReference type="SAM" id="Phobius"/>
    </source>
</evidence>
<gene>
    <name evidence="2" type="ORF">GCM10009613_64130</name>
</gene>
<reference evidence="3" key="1">
    <citation type="journal article" date="2019" name="Int. J. Syst. Evol. Microbiol.">
        <title>The Global Catalogue of Microorganisms (GCM) 10K type strain sequencing project: providing services to taxonomists for standard genome sequencing and annotation.</title>
        <authorList>
            <consortium name="The Broad Institute Genomics Platform"/>
            <consortium name="The Broad Institute Genome Sequencing Center for Infectious Disease"/>
            <person name="Wu L."/>
            <person name="Ma J."/>
        </authorList>
    </citation>
    <scope>NUCLEOTIDE SEQUENCE [LARGE SCALE GENOMIC DNA]</scope>
    <source>
        <strain evidence="3">JCM 11896</strain>
    </source>
</reference>
<dbReference type="Proteomes" id="UP001501414">
    <property type="component" value="Unassembled WGS sequence"/>
</dbReference>
<sequence>MEENPGIAWGVAFGLLAGGALAVLSGNWWLFPGLGLLAGLLIGMMVDRRGSA</sequence>
<evidence type="ECO:0008006" key="4">
    <source>
        <dbReference type="Google" id="ProtNLM"/>
    </source>
</evidence>
<name>A0ABP4J4W7_9PSEU</name>
<feature type="transmembrane region" description="Helical" evidence="1">
    <location>
        <begin position="29"/>
        <end position="46"/>
    </location>
</feature>
<feature type="transmembrane region" description="Helical" evidence="1">
    <location>
        <begin position="7"/>
        <end position="23"/>
    </location>
</feature>
<evidence type="ECO:0000313" key="2">
    <source>
        <dbReference type="EMBL" id="GAA1403243.1"/>
    </source>
</evidence>
<keyword evidence="3" id="KW-1185">Reference proteome</keyword>
<organism evidence="2 3">
    <name type="scientific">Pseudonocardia kongjuensis</name>
    <dbReference type="NCBI Taxonomy" id="102227"/>
    <lineage>
        <taxon>Bacteria</taxon>
        <taxon>Bacillati</taxon>
        <taxon>Actinomycetota</taxon>
        <taxon>Actinomycetes</taxon>
        <taxon>Pseudonocardiales</taxon>
        <taxon>Pseudonocardiaceae</taxon>
        <taxon>Pseudonocardia</taxon>
    </lineage>
</organism>
<keyword evidence="1" id="KW-0472">Membrane</keyword>